<gene>
    <name evidence="3" type="ORF">VQ03_07340</name>
</gene>
<dbReference type="RefSeq" id="WP_048450223.1">
    <property type="nucleotide sequence ID" value="NZ_LABZ01000040.1"/>
</dbReference>
<dbReference type="PANTHER" id="PTHR42748">
    <property type="entry name" value="NITROGEN METABOLITE REPRESSION PROTEIN NMRA FAMILY MEMBER"/>
    <property type="match status" value="1"/>
</dbReference>
<evidence type="ECO:0000256" key="1">
    <source>
        <dbReference type="ARBA" id="ARBA00022857"/>
    </source>
</evidence>
<proteinExistence type="predicted"/>
<evidence type="ECO:0000313" key="4">
    <source>
        <dbReference type="Proteomes" id="UP000036449"/>
    </source>
</evidence>
<dbReference type="InterPro" id="IPR036291">
    <property type="entry name" value="NAD(P)-bd_dom_sf"/>
</dbReference>
<evidence type="ECO:0000313" key="3">
    <source>
        <dbReference type="EMBL" id="KMO43639.1"/>
    </source>
</evidence>
<dbReference type="SUPFAM" id="SSF51735">
    <property type="entry name" value="NAD(P)-binding Rossmann-fold domains"/>
    <property type="match status" value="1"/>
</dbReference>
<name>A0A0J6TCQ5_9HYPH</name>
<keyword evidence="1" id="KW-0521">NADP</keyword>
<dbReference type="OrthoDB" id="9771302at2"/>
<accession>A0A0J6TCQ5</accession>
<keyword evidence="4" id="KW-1185">Reference proteome</keyword>
<organism evidence="3 4">
    <name type="scientific">Methylobacterium tarhaniae</name>
    <dbReference type="NCBI Taxonomy" id="1187852"/>
    <lineage>
        <taxon>Bacteria</taxon>
        <taxon>Pseudomonadati</taxon>
        <taxon>Pseudomonadota</taxon>
        <taxon>Alphaproteobacteria</taxon>
        <taxon>Hyphomicrobiales</taxon>
        <taxon>Methylobacteriaceae</taxon>
        <taxon>Methylobacterium</taxon>
    </lineage>
</organism>
<dbReference type="EMBL" id="LABZ01000040">
    <property type="protein sequence ID" value="KMO43639.1"/>
    <property type="molecule type" value="Genomic_DNA"/>
</dbReference>
<dbReference type="InterPro" id="IPR016040">
    <property type="entry name" value="NAD(P)-bd_dom"/>
</dbReference>
<dbReference type="AlphaFoldDB" id="A0A0J6TCQ5"/>
<dbReference type="InterPro" id="IPR051164">
    <property type="entry name" value="NmrA-like_oxidored"/>
</dbReference>
<reference evidence="3 4" key="1">
    <citation type="submission" date="2015-03" db="EMBL/GenBank/DDBJ databases">
        <title>Genome sequencing of Methylobacterium tarhaniae DSM 25844.</title>
        <authorList>
            <person name="Chaudhry V."/>
            <person name="Patil P.B."/>
        </authorList>
    </citation>
    <scope>NUCLEOTIDE SEQUENCE [LARGE SCALE GENOMIC DNA]</scope>
    <source>
        <strain evidence="3 4">DSM 25844</strain>
    </source>
</reference>
<dbReference type="Proteomes" id="UP000036449">
    <property type="component" value="Unassembled WGS sequence"/>
</dbReference>
<evidence type="ECO:0000259" key="2">
    <source>
        <dbReference type="Pfam" id="PF13460"/>
    </source>
</evidence>
<comment type="caution">
    <text evidence="3">The sequence shown here is derived from an EMBL/GenBank/DDBJ whole genome shotgun (WGS) entry which is preliminary data.</text>
</comment>
<dbReference type="Pfam" id="PF13460">
    <property type="entry name" value="NAD_binding_10"/>
    <property type="match status" value="1"/>
</dbReference>
<sequence length="253" mass="26163">MKIVVIGGSGLIGRQLTADLQRLGHEAVPASPSTGVNTLTGEGLAEILAGAAVVVDVANAPSFEDAAVLDFFERSGRNLLAAARQAGVTHAIALSIVGADRAEGNGYFRAKVAQERLIAASGLPHTIVRATQFFEFVATIAEASATEGRIVVPDADFQPIAAADVAAALAAVAVAAPADGTIEIAGPERLPFRDFVARRIAASGDHREVSADRTARYFGARLEKGTLVPADEAAARLGPTRFESWLQAQLATA</sequence>
<protein>
    <submittedName>
        <fullName evidence="3">NmrA family transcriptional regulator</fullName>
    </submittedName>
</protein>
<dbReference type="PATRIC" id="fig|1187852.3.peg.4926"/>
<dbReference type="Gene3D" id="3.40.50.720">
    <property type="entry name" value="NAD(P)-binding Rossmann-like Domain"/>
    <property type="match status" value="1"/>
</dbReference>
<dbReference type="PANTHER" id="PTHR42748:SF3">
    <property type="entry name" value="BLL4366 PROTEIN"/>
    <property type="match status" value="1"/>
</dbReference>
<feature type="domain" description="NAD(P)-binding" evidence="2">
    <location>
        <begin position="40"/>
        <end position="172"/>
    </location>
</feature>